<comment type="caution">
    <text evidence="1">The sequence shown here is derived from an EMBL/GenBank/DDBJ whole genome shotgun (WGS) entry which is preliminary data.</text>
</comment>
<dbReference type="Proteomes" id="UP000828390">
    <property type="component" value="Unassembled WGS sequence"/>
</dbReference>
<reference evidence="1" key="2">
    <citation type="submission" date="2020-11" db="EMBL/GenBank/DDBJ databases">
        <authorList>
            <person name="McCartney M.A."/>
            <person name="Auch B."/>
            <person name="Kono T."/>
            <person name="Mallez S."/>
            <person name="Becker A."/>
            <person name="Gohl D.M."/>
            <person name="Silverstein K.A.T."/>
            <person name="Koren S."/>
            <person name="Bechman K.B."/>
            <person name="Herman A."/>
            <person name="Abrahante J.E."/>
            <person name="Garbe J."/>
        </authorList>
    </citation>
    <scope>NUCLEOTIDE SEQUENCE</scope>
    <source>
        <strain evidence="1">Duluth1</strain>
        <tissue evidence="1">Whole animal</tissue>
    </source>
</reference>
<evidence type="ECO:0000313" key="1">
    <source>
        <dbReference type="EMBL" id="KAH3847375.1"/>
    </source>
</evidence>
<protein>
    <submittedName>
        <fullName evidence="1">Uncharacterized protein</fullName>
    </submittedName>
</protein>
<name>A0A9D4KWX3_DREPO</name>
<keyword evidence="2" id="KW-1185">Reference proteome</keyword>
<reference evidence="1" key="1">
    <citation type="journal article" date="2019" name="bioRxiv">
        <title>The Genome of the Zebra Mussel, Dreissena polymorpha: A Resource for Invasive Species Research.</title>
        <authorList>
            <person name="McCartney M.A."/>
            <person name="Auch B."/>
            <person name="Kono T."/>
            <person name="Mallez S."/>
            <person name="Zhang Y."/>
            <person name="Obille A."/>
            <person name="Becker A."/>
            <person name="Abrahante J.E."/>
            <person name="Garbe J."/>
            <person name="Badalamenti J.P."/>
            <person name="Herman A."/>
            <person name="Mangelson H."/>
            <person name="Liachko I."/>
            <person name="Sullivan S."/>
            <person name="Sone E.D."/>
            <person name="Koren S."/>
            <person name="Silverstein K.A.T."/>
            <person name="Beckman K.B."/>
            <person name="Gohl D.M."/>
        </authorList>
    </citation>
    <scope>NUCLEOTIDE SEQUENCE</scope>
    <source>
        <strain evidence="1">Duluth1</strain>
        <tissue evidence="1">Whole animal</tissue>
    </source>
</reference>
<evidence type="ECO:0000313" key="2">
    <source>
        <dbReference type="Proteomes" id="UP000828390"/>
    </source>
</evidence>
<organism evidence="1 2">
    <name type="scientific">Dreissena polymorpha</name>
    <name type="common">Zebra mussel</name>
    <name type="synonym">Mytilus polymorpha</name>
    <dbReference type="NCBI Taxonomy" id="45954"/>
    <lineage>
        <taxon>Eukaryota</taxon>
        <taxon>Metazoa</taxon>
        <taxon>Spiralia</taxon>
        <taxon>Lophotrochozoa</taxon>
        <taxon>Mollusca</taxon>
        <taxon>Bivalvia</taxon>
        <taxon>Autobranchia</taxon>
        <taxon>Heteroconchia</taxon>
        <taxon>Euheterodonta</taxon>
        <taxon>Imparidentia</taxon>
        <taxon>Neoheterodontei</taxon>
        <taxon>Myida</taxon>
        <taxon>Dreissenoidea</taxon>
        <taxon>Dreissenidae</taxon>
        <taxon>Dreissena</taxon>
    </lineage>
</organism>
<sequence length="81" mass="8793">MDKSELVLSIAQQMLFPNIRKTPVSTSPQSANTTLIACTNADWNHMSPFFVFKGKSMNEELMTGATAGAMATMSDGQMQTC</sequence>
<dbReference type="EMBL" id="JAIWYP010000003">
    <property type="protein sequence ID" value="KAH3847375.1"/>
    <property type="molecule type" value="Genomic_DNA"/>
</dbReference>
<gene>
    <name evidence="1" type="ORF">DPMN_089696</name>
</gene>
<dbReference type="AlphaFoldDB" id="A0A9D4KWX3"/>
<accession>A0A9D4KWX3</accession>
<proteinExistence type="predicted"/>